<gene>
    <name evidence="9" type="ORF">HH303_04455</name>
</gene>
<dbReference type="EMBL" id="JABBNT010000001">
    <property type="protein sequence ID" value="NMM43716.1"/>
    <property type="molecule type" value="Genomic_DNA"/>
</dbReference>
<comment type="similarity">
    <text evidence="2">Belongs to the threonine synthase family.</text>
</comment>
<reference evidence="9 10" key="1">
    <citation type="submission" date="2020-04" db="EMBL/GenBank/DDBJ databases">
        <title>Rhodospirillaceae bacterium KN72 isolated from deep sea.</title>
        <authorList>
            <person name="Zhang D.-C."/>
        </authorList>
    </citation>
    <scope>NUCLEOTIDE SEQUENCE [LARGE SCALE GENOMIC DNA]</scope>
    <source>
        <strain evidence="9 10">KN72</strain>
    </source>
</reference>
<dbReference type="GO" id="GO:0009088">
    <property type="term" value="P:threonine biosynthetic process"/>
    <property type="evidence" value="ECO:0007669"/>
    <property type="project" value="UniProtKB-UniRule"/>
</dbReference>
<evidence type="ECO:0000256" key="3">
    <source>
        <dbReference type="ARBA" id="ARBA00022898"/>
    </source>
</evidence>
<dbReference type="InterPro" id="IPR036052">
    <property type="entry name" value="TrpB-like_PALP_sf"/>
</dbReference>
<dbReference type="Pfam" id="PF24857">
    <property type="entry name" value="THR4_C"/>
    <property type="match status" value="1"/>
</dbReference>
<dbReference type="GO" id="GO:0004795">
    <property type="term" value="F:threonine synthase activity"/>
    <property type="evidence" value="ECO:0007669"/>
    <property type="project" value="UniProtKB-UniRule"/>
</dbReference>
<evidence type="ECO:0000256" key="2">
    <source>
        <dbReference type="ARBA" id="ARBA00005517"/>
    </source>
</evidence>
<evidence type="ECO:0000256" key="4">
    <source>
        <dbReference type="ARBA" id="ARBA00023239"/>
    </source>
</evidence>
<protein>
    <recommendedName>
        <fullName evidence="5">Threonine synthase</fullName>
        <ecNumber evidence="5">4.2.3.1</ecNumber>
    </recommendedName>
</protein>
<feature type="domain" description="Tryptophan synthase beta chain-like PALP" evidence="7">
    <location>
        <begin position="92"/>
        <end position="329"/>
    </location>
</feature>
<dbReference type="RefSeq" id="WP_169623974.1">
    <property type="nucleotide sequence ID" value="NZ_JABBNT010000001.1"/>
</dbReference>
<dbReference type="SUPFAM" id="SSF53686">
    <property type="entry name" value="Tryptophan synthase beta subunit-like PLP-dependent enzymes"/>
    <property type="match status" value="1"/>
</dbReference>
<feature type="modified residue" description="N6-(pyridoxal phosphate)lysine" evidence="6">
    <location>
        <position position="112"/>
    </location>
</feature>
<dbReference type="Pfam" id="PF14821">
    <property type="entry name" value="Thr_synth_N"/>
    <property type="match status" value="1"/>
</dbReference>
<dbReference type="PANTHER" id="PTHR42690:SF1">
    <property type="entry name" value="THREONINE SYNTHASE-LIKE 2"/>
    <property type="match status" value="1"/>
</dbReference>
<keyword evidence="3 6" id="KW-0663">Pyridoxal phosphate</keyword>
<evidence type="ECO:0000259" key="8">
    <source>
        <dbReference type="Pfam" id="PF14821"/>
    </source>
</evidence>
<feature type="domain" description="Threonine synthase N-terminal" evidence="8">
    <location>
        <begin position="2"/>
        <end position="80"/>
    </location>
</feature>
<keyword evidence="10" id="KW-1185">Reference proteome</keyword>
<dbReference type="Pfam" id="PF00291">
    <property type="entry name" value="PALP"/>
    <property type="match status" value="1"/>
</dbReference>
<dbReference type="Gene3D" id="3.90.1380.10">
    <property type="entry name" value="Threonine synthase, N-terminal domain"/>
    <property type="match status" value="1"/>
</dbReference>
<dbReference type="InterPro" id="IPR051166">
    <property type="entry name" value="Threonine_Synthase"/>
</dbReference>
<comment type="caution">
    <text evidence="9">The sequence shown here is derived from an EMBL/GenBank/DDBJ whole genome shotgun (WGS) entry which is preliminary data.</text>
</comment>
<evidence type="ECO:0000313" key="9">
    <source>
        <dbReference type="EMBL" id="NMM43716.1"/>
    </source>
</evidence>
<evidence type="ECO:0000256" key="1">
    <source>
        <dbReference type="ARBA" id="ARBA00001933"/>
    </source>
</evidence>
<dbReference type="InterPro" id="IPR029144">
    <property type="entry name" value="Thr_synth_N"/>
</dbReference>
<dbReference type="InterPro" id="IPR001926">
    <property type="entry name" value="TrpB-like_PALP"/>
</dbReference>
<dbReference type="PANTHER" id="PTHR42690">
    <property type="entry name" value="THREONINE SYNTHASE FAMILY MEMBER"/>
    <property type="match status" value="1"/>
</dbReference>
<sequence length="468" mass="51623">MRYISTRGEAPDLGFADVLLTGLARDGGLYVPADWPRFTADEWRAMRGLPYDELATRVCLPFLGDSIDEDAFADMASEAYAGFDHDAVAPLKQLNADSWLMELFHGPTLSFKDYALQLVGRMFDHVLKQRGERICIVGATSGDTGSAAIEACRDRDSIDIFILHPFERCSEVQRRQMTTVAAMNVHNVAVDGTFDDCQDLVKAMFNDAAFRDTMNLSAVNSINWARIMCQIVYYVHAALSLGAPDREVSFAVPTGNFGNVFAGYAARQMGLPIQQLIVGSNENDILARFLQDNDMSVHGVVPTHSPSMDIQVSSNFERLLFELMDRDGPATAHLMQTFRASGKLEIDDDRWHRALQLFSGHRLSNEETLAAMKAVLESTGELVDPHSAIGIVAGWTRRTETDVPLVVAATAHPAKFPDAVEAATGIRPALPPFLSDLYDREERYIRLPNSLNAIQDHVRTASNRAGGV</sequence>
<dbReference type="InterPro" id="IPR004450">
    <property type="entry name" value="Thr_synthase-like"/>
</dbReference>
<dbReference type="CDD" id="cd01560">
    <property type="entry name" value="Thr-synth_2"/>
    <property type="match status" value="1"/>
</dbReference>
<dbReference type="Proteomes" id="UP000539372">
    <property type="component" value="Unassembled WGS sequence"/>
</dbReference>
<dbReference type="Gene3D" id="3.40.50.1100">
    <property type="match status" value="2"/>
</dbReference>
<name>A0A7Y0HDE1_9PROT</name>
<dbReference type="InterPro" id="IPR037158">
    <property type="entry name" value="Thr_synth_N_sf"/>
</dbReference>
<evidence type="ECO:0000313" key="10">
    <source>
        <dbReference type="Proteomes" id="UP000539372"/>
    </source>
</evidence>
<evidence type="ECO:0000256" key="5">
    <source>
        <dbReference type="NCBIfam" id="TIGR00260"/>
    </source>
</evidence>
<accession>A0A7Y0HDE1</accession>
<dbReference type="EC" id="4.2.3.1" evidence="5"/>
<keyword evidence="4 9" id="KW-0456">Lyase</keyword>
<organism evidence="9 10">
    <name type="scientific">Pacificispira spongiicola</name>
    <dbReference type="NCBI Taxonomy" id="2729598"/>
    <lineage>
        <taxon>Bacteria</taxon>
        <taxon>Pseudomonadati</taxon>
        <taxon>Pseudomonadota</taxon>
        <taxon>Alphaproteobacteria</taxon>
        <taxon>Rhodospirillales</taxon>
        <taxon>Rhodospirillaceae</taxon>
        <taxon>Pacificispira</taxon>
    </lineage>
</organism>
<evidence type="ECO:0000256" key="6">
    <source>
        <dbReference type="PIRSR" id="PIRSR604450-51"/>
    </source>
</evidence>
<dbReference type="AlphaFoldDB" id="A0A7Y0HDE1"/>
<evidence type="ECO:0000259" key="7">
    <source>
        <dbReference type="Pfam" id="PF00291"/>
    </source>
</evidence>
<comment type="cofactor">
    <cofactor evidence="1 6">
        <name>pyridoxal 5'-phosphate</name>
        <dbReference type="ChEBI" id="CHEBI:597326"/>
    </cofactor>
</comment>
<proteinExistence type="inferred from homology"/>
<dbReference type="NCBIfam" id="TIGR00260">
    <property type="entry name" value="thrC"/>
    <property type="match status" value="1"/>
</dbReference>